<feature type="compositionally biased region" description="Polar residues" evidence="1">
    <location>
        <begin position="189"/>
        <end position="203"/>
    </location>
</feature>
<proteinExistence type="predicted"/>
<evidence type="ECO:0000313" key="2">
    <source>
        <dbReference type="EMBL" id="DAD82740.1"/>
    </source>
</evidence>
<name>A0A8S5MKH0_9CAUD</name>
<organism evidence="2">
    <name type="scientific">Siphoviridae sp. ctrpg19</name>
    <dbReference type="NCBI Taxonomy" id="2826481"/>
    <lineage>
        <taxon>Viruses</taxon>
        <taxon>Duplodnaviria</taxon>
        <taxon>Heunggongvirae</taxon>
        <taxon>Uroviricota</taxon>
        <taxon>Caudoviricetes</taxon>
    </lineage>
</organism>
<reference evidence="2" key="1">
    <citation type="journal article" date="2021" name="Proc. Natl. Acad. Sci. U.S.A.">
        <title>A Catalog of Tens of Thousands of Viruses from Human Metagenomes Reveals Hidden Associations with Chronic Diseases.</title>
        <authorList>
            <person name="Tisza M.J."/>
            <person name="Buck C.B."/>
        </authorList>
    </citation>
    <scope>NUCLEOTIDE SEQUENCE</scope>
    <source>
        <strain evidence="2">Ctrpg19</strain>
    </source>
</reference>
<accession>A0A8S5MKH0</accession>
<dbReference type="EMBL" id="BK014923">
    <property type="protein sequence ID" value="DAD82740.1"/>
    <property type="molecule type" value="Genomic_DNA"/>
</dbReference>
<evidence type="ECO:0000256" key="1">
    <source>
        <dbReference type="SAM" id="MobiDB-lite"/>
    </source>
</evidence>
<sequence>MQTQVKASAIVSDGINALTDNDWYIYHAKQNNLTLAEMQIITLAEGAVVGGELTVNEVGNDPVAIENAWYQESPTAEDIVNLVIYPTAQGTDEVALGWRISSKLNLLMSPDTPQELLEHQEITVKTSDDKTSTIKGTGSGTSYKSKYVMSNKILAFSGGKDLSVTTQDETNIDIYSYDRVELPKDSDNKPTQYNSDGTIQLKM</sequence>
<protein>
    <submittedName>
        <fullName evidence="2">Uncharacterized protein</fullName>
    </submittedName>
</protein>
<feature type="region of interest" description="Disordered" evidence="1">
    <location>
        <begin position="183"/>
        <end position="203"/>
    </location>
</feature>